<organism evidence="2">
    <name type="scientific">Rhodanobacter sp. FW102-FHT14D07</name>
    <dbReference type="NCBI Taxonomy" id="3351462"/>
    <lineage>
        <taxon>Bacteria</taxon>
        <taxon>Pseudomonadati</taxon>
        <taxon>Pseudomonadota</taxon>
        <taxon>Gammaproteobacteria</taxon>
        <taxon>Lysobacterales</taxon>
        <taxon>Rhodanobacteraceae</taxon>
        <taxon>Rhodanobacter</taxon>
    </lineage>
</organism>
<proteinExistence type="predicted"/>
<dbReference type="InterPro" id="IPR027417">
    <property type="entry name" value="P-loop_NTPase"/>
</dbReference>
<reference evidence="2" key="1">
    <citation type="submission" date="2024-10" db="EMBL/GenBank/DDBJ databases">
        <authorList>
            <person name="Lesea H.P."/>
            <person name="Kuehl J.V."/>
            <person name="Chandonia J.-M."/>
        </authorList>
    </citation>
    <scope>NUCLEOTIDE SEQUENCE</scope>
    <source>
        <strain evidence="2">FW102-FHT14D07</strain>
    </source>
</reference>
<dbReference type="AlphaFoldDB" id="A0AB74URU8"/>
<dbReference type="SUPFAM" id="SSF52540">
    <property type="entry name" value="P-loop containing nucleoside triphosphate hydrolases"/>
    <property type="match status" value="1"/>
</dbReference>
<dbReference type="EMBL" id="CP170721">
    <property type="protein sequence ID" value="XIA17449.1"/>
    <property type="molecule type" value="Genomic_DNA"/>
</dbReference>
<gene>
    <name evidence="2" type="ORF">ACFYG5_12845</name>
</gene>
<accession>A0AB74URU8</accession>
<protein>
    <submittedName>
        <fullName evidence="2">Sulfotransferase</fullName>
    </submittedName>
</protein>
<sequence length="572" mass="64426">MSKNKPGVAILVIGAPRSGTSAVSNVLSELGVDFGDRERFVDPEIHRHNPIFFELQSLNHLNDAILAELGFKYADFDYFPDLAQPDANELRPLVLRAQRLIEEEFSRRLLIGMKDPRFTFTLPVWEAALGEMNYRVKYILMDRAVADVIDSNEHVNRYGIGHNRRIARISFELAAARLEGKEHLIVSYDRLIESPADEAHRIGSWLGVADVGSSADAAEVIHKSLRHQHTPRSVQTPNDRTNESIEEGADRYRSFRALLEQNGILDLISSRRDQVRALEARAAFAESRMQADSALQSEIASLAGKIEVQTEALALLTGNLSRQDQLQQALVAKSVAHDELVHQRDDLQQALVGRSTAHDELAHQRDDLQQALAAKSTAHDELLRQQDDLQQALMAKSTAYDELLRQQDNLQKALMAKSTAHEELVHQRDELQQALAAKSTAHDELLRQQDNLQQALMAKSTAHEELAQQRDDLQQTLERKSAANDALLRQYDDLLQEQNLVAASVAQLNNVLAAQQDKAKQSAAMIIQLQYDVADREARLATVEVLCRSRRWLLKRAWQASLHRTHKPDSDF</sequence>
<evidence type="ECO:0000256" key="1">
    <source>
        <dbReference type="SAM" id="Coils"/>
    </source>
</evidence>
<dbReference type="Gene3D" id="3.40.50.300">
    <property type="entry name" value="P-loop containing nucleotide triphosphate hydrolases"/>
    <property type="match status" value="1"/>
</dbReference>
<dbReference type="RefSeq" id="WP_395116516.1">
    <property type="nucleotide sequence ID" value="NZ_CP170721.1"/>
</dbReference>
<feature type="coiled-coil region" evidence="1">
    <location>
        <begin position="428"/>
        <end position="497"/>
    </location>
</feature>
<evidence type="ECO:0000313" key="2">
    <source>
        <dbReference type="EMBL" id="XIA17449.1"/>
    </source>
</evidence>
<name>A0AB74URU8_9GAMM</name>
<keyword evidence="1" id="KW-0175">Coiled coil</keyword>